<keyword evidence="5 6" id="KW-0961">Cell wall biogenesis/degradation</keyword>
<dbReference type="RefSeq" id="WP_343768125.1">
    <property type="nucleotide sequence ID" value="NZ_BAAACF010000001.1"/>
</dbReference>
<dbReference type="SMART" id="SM00257">
    <property type="entry name" value="LysM"/>
    <property type="match status" value="2"/>
</dbReference>
<keyword evidence="2" id="KW-0808">Transferase</keyword>
<accession>A0ABN1IVR0</accession>
<dbReference type="InterPro" id="IPR038063">
    <property type="entry name" value="Transpep_catalytic_dom"/>
</dbReference>
<keyword evidence="4 6" id="KW-0573">Peptidoglycan synthesis</keyword>
<dbReference type="SUPFAM" id="SSF54106">
    <property type="entry name" value="LysM domain"/>
    <property type="match status" value="2"/>
</dbReference>
<dbReference type="SUPFAM" id="SSF141523">
    <property type="entry name" value="L,D-transpeptidase catalytic domain-like"/>
    <property type="match status" value="1"/>
</dbReference>
<keyword evidence="3 6" id="KW-0133">Cell shape</keyword>
<feature type="domain" description="L,D-TPase catalytic" evidence="8">
    <location>
        <begin position="124"/>
        <end position="231"/>
    </location>
</feature>
<dbReference type="Gene3D" id="2.40.440.10">
    <property type="entry name" value="L,D-transpeptidase catalytic domain-like"/>
    <property type="match status" value="1"/>
</dbReference>
<protein>
    <submittedName>
        <fullName evidence="9">Uncharacterized protein</fullName>
    </submittedName>
</protein>
<evidence type="ECO:0000259" key="8">
    <source>
        <dbReference type="PROSITE" id="PS52029"/>
    </source>
</evidence>
<comment type="caution">
    <text evidence="9">The sequence shown here is derived from an EMBL/GenBank/DDBJ whole genome shotgun (WGS) entry which is preliminary data.</text>
</comment>
<dbReference type="InterPro" id="IPR036779">
    <property type="entry name" value="LysM_dom_sf"/>
</dbReference>
<keyword evidence="10" id="KW-1185">Reference proteome</keyword>
<feature type="domain" description="LysM" evidence="7">
    <location>
        <begin position="15"/>
        <end position="59"/>
    </location>
</feature>
<dbReference type="Gene3D" id="3.10.350.10">
    <property type="entry name" value="LysM domain"/>
    <property type="match status" value="2"/>
</dbReference>
<dbReference type="Pfam" id="PF03734">
    <property type="entry name" value="YkuD"/>
    <property type="match status" value="1"/>
</dbReference>
<feature type="domain" description="LysM" evidence="7">
    <location>
        <begin position="73"/>
        <end position="117"/>
    </location>
</feature>
<gene>
    <name evidence="9" type="ORF">GCM10008905_13730</name>
</gene>
<reference evidence="9 10" key="1">
    <citation type="journal article" date="2019" name="Int. J. Syst. Evol. Microbiol.">
        <title>The Global Catalogue of Microorganisms (GCM) 10K type strain sequencing project: providing services to taxonomists for standard genome sequencing and annotation.</title>
        <authorList>
            <consortium name="The Broad Institute Genomics Platform"/>
            <consortium name="The Broad Institute Genome Sequencing Center for Infectious Disease"/>
            <person name="Wu L."/>
            <person name="Ma J."/>
        </authorList>
    </citation>
    <scope>NUCLEOTIDE SEQUENCE [LARGE SCALE GENOMIC DNA]</scope>
    <source>
        <strain evidence="9 10">JCM 1405</strain>
    </source>
</reference>
<comment type="caution">
    <text evidence="6">Lacks conserved residue(s) required for the propagation of feature annotation.</text>
</comment>
<dbReference type="CDD" id="cd00118">
    <property type="entry name" value="LysM"/>
    <property type="match status" value="2"/>
</dbReference>
<proteinExistence type="predicted"/>
<dbReference type="Pfam" id="PF01476">
    <property type="entry name" value="LysM"/>
    <property type="match status" value="2"/>
</dbReference>
<evidence type="ECO:0000256" key="6">
    <source>
        <dbReference type="PROSITE-ProRule" id="PRU01373"/>
    </source>
</evidence>
<evidence type="ECO:0000256" key="2">
    <source>
        <dbReference type="ARBA" id="ARBA00022679"/>
    </source>
</evidence>
<dbReference type="InterPro" id="IPR005490">
    <property type="entry name" value="LD_TPept_cat_dom"/>
</dbReference>
<evidence type="ECO:0000256" key="3">
    <source>
        <dbReference type="ARBA" id="ARBA00022960"/>
    </source>
</evidence>
<evidence type="ECO:0000256" key="4">
    <source>
        <dbReference type="ARBA" id="ARBA00022984"/>
    </source>
</evidence>
<evidence type="ECO:0000256" key="5">
    <source>
        <dbReference type="ARBA" id="ARBA00023316"/>
    </source>
</evidence>
<dbReference type="EMBL" id="BAAACF010000001">
    <property type="protein sequence ID" value="GAA0722342.1"/>
    <property type="molecule type" value="Genomic_DNA"/>
</dbReference>
<dbReference type="InterPro" id="IPR018392">
    <property type="entry name" value="LysM"/>
</dbReference>
<name>A0ABN1IVR0_9CLOT</name>
<evidence type="ECO:0000259" key="7">
    <source>
        <dbReference type="PROSITE" id="PS51782"/>
    </source>
</evidence>
<organism evidence="9 10">
    <name type="scientific">Clostridium malenominatum</name>
    <dbReference type="NCBI Taxonomy" id="1539"/>
    <lineage>
        <taxon>Bacteria</taxon>
        <taxon>Bacillati</taxon>
        <taxon>Bacillota</taxon>
        <taxon>Clostridia</taxon>
        <taxon>Eubacteriales</taxon>
        <taxon>Clostridiaceae</taxon>
        <taxon>Clostridium</taxon>
    </lineage>
</organism>
<evidence type="ECO:0000313" key="10">
    <source>
        <dbReference type="Proteomes" id="UP001500339"/>
    </source>
</evidence>
<dbReference type="CDD" id="cd16913">
    <property type="entry name" value="YkuD_like"/>
    <property type="match status" value="1"/>
</dbReference>
<dbReference type="PANTHER" id="PTHR33734">
    <property type="entry name" value="LYSM DOMAIN-CONTAINING GPI-ANCHORED PROTEIN 2"/>
    <property type="match status" value="1"/>
</dbReference>
<evidence type="ECO:0000256" key="1">
    <source>
        <dbReference type="ARBA" id="ARBA00004752"/>
    </source>
</evidence>
<dbReference type="PROSITE" id="PS51782">
    <property type="entry name" value="LYSM"/>
    <property type="match status" value="2"/>
</dbReference>
<comment type="pathway">
    <text evidence="1 6">Cell wall biogenesis; peptidoglycan biosynthesis.</text>
</comment>
<dbReference type="Proteomes" id="UP001500339">
    <property type="component" value="Unassembled WGS sequence"/>
</dbReference>
<dbReference type="PROSITE" id="PS52029">
    <property type="entry name" value="LD_TPASE"/>
    <property type="match status" value="1"/>
</dbReference>
<sequence length="236" mass="25948">MRYPYMCRQCAAGLVPYTIRTGDTLNRIASGYNTTAQDIINANPGINPNSLRVGQVICVPLRPQLYPSCPTTNYYVVRKEDTLESIANYFNITPLQLLYSNYGIDPNDLYEDQILCIPVAPSPVNVDVNVPVGRLTVFRNGNIFRTYIIARENPAYPMPRGTFTVLNKQVDPGVERGARWIGLSEAGFGIHGTNTPQFIDVVSSGRSIVMSNEDVSELFNLVPVGTTIRVINGGGA</sequence>
<evidence type="ECO:0000313" key="9">
    <source>
        <dbReference type="EMBL" id="GAA0722342.1"/>
    </source>
</evidence>
<dbReference type="PANTHER" id="PTHR33734:SF22">
    <property type="entry name" value="MEMBRANE-BOUND LYTIC MUREIN TRANSGLYCOSYLASE D"/>
    <property type="match status" value="1"/>
</dbReference>